<reference evidence="3 4" key="1">
    <citation type="submission" date="2018-09" db="EMBL/GenBank/DDBJ databases">
        <title>Genomic investigation of the strawberry pathogen Phytophthora fragariae indicates pathogenicity is determined by transcriptional variation in three key races.</title>
        <authorList>
            <person name="Adams T.M."/>
            <person name="Armitage A.D."/>
            <person name="Sobczyk M.K."/>
            <person name="Bates H.J."/>
            <person name="Dunwell J.M."/>
            <person name="Nellist C.F."/>
            <person name="Harrison R.J."/>
        </authorList>
    </citation>
    <scope>NUCLEOTIDE SEQUENCE [LARGE SCALE GENOMIC DNA]</scope>
    <source>
        <strain evidence="3 4">SCRP249</strain>
    </source>
</reference>
<feature type="compositionally biased region" description="Polar residues" evidence="2">
    <location>
        <begin position="1"/>
        <end position="25"/>
    </location>
</feature>
<sequence>ATKRTSAPTDKSANAAKTTPATGNAKQKRKKGEGRDTSPSPRKQRKTAKKTGEGSNGTTRELGAASASEDEATTRDEETTPLVPNHALRSTCLALQKKIADEKGEHRQGPRRKAGDYYKMADYQKRVWAEKYTTARNSGNDLDYEALSKLNQFKAFKNNPEELQRHEPALLKEFYEVYLADQALKADAHAQTAGSGSSKLSQRGGAEHLAIEQCDIHAAQQLTAARNLASLASDQAPGPDLADTPLQQFREKLDEEKQKGARQLEEEQARSRKLEEQLAAAAKELAELRNDGSGDGIGEDRCTVIAHEWKKKTAKLTEEKAISSGLRNKLAHVETELNLSKQSVTTHADNLLKAQDSHAKKLQDVHEDMNNLTREVDERKKKLEDRENEVATREKNMENKEEELQVKAEELQSHEAKLKEEVRRLQNVTHRLQREREQLDADKKKREKPSREKQQGGRISLRQAKILNEMKRQTQLLEEQFKNNGCPAAFKELEANRNRIEEDRAAMQAERDGVGTQLESMKAALEAVKTESSGLQDTIARPELYLSMFKLSAVTEKAIEEFTEWNAGIRDGKPLEFLLQCGLTLY</sequence>
<dbReference type="AlphaFoldDB" id="A0A6A3GWW0"/>
<feature type="region of interest" description="Disordered" evidence="2">
    <location>
        <begin position="1"/>
        <end position="88"/>
    </location>
</feature>
<feature type="non-terminal residue" evidence="3">
    <location>
        <position position="1"/>
    </location>
</feature>
<evidence type="ECO:0000313" key="3">
    <source>
        <dbReference type="EMBL" id="KAE8961268.1"/>
    </source>
</evidence>
<accession>A0A6A3GWW0</accession>
<feature type="region of interest" description="Disordered" evidence="2">
    <location>
        <begin position="430"/>
        <end position="459"/>
    </location>
</feature>
<evidence type="ECO:0000256" key="1">
    <source>
        <dbReference type="SAM" id="Coils"/>
    </source>
</evidence>
<evidence type="ECO:0000256" key="2">
    <source>
        <dbReference type="SAM" id="MobiDB-lite"/>
    </source>
</evidence>
<gene>
    <name evidence="3" type="ORF">PR001_g30098</name>
</gene>
<comment type="caution">
    <text evidence="3">The sequence shown here is derived from an EMBL/GenBank/DDBJ whole genome shotgun (WGS) entry which is preliminary data.</text>
</comment>
<dbReference type="EMBL" id="QXFV01006499">
    <property type="protein sequence ID" value="KAE8961268.1"/>
    <property type="molecule type" value="Genomic_DNA"/>
</dbReference>
<proteinExistence type="predicted"/>
<feature type="compositionally biased region" description="Basic and acidic residues" evidence="2">
    <location>
        <begin position="432"/>
        <end position="455"/>
    </location>
</feature>
<feature type="coiled-coil region" evidence="1">
    <location>
        <begin position="246"/>
        <end position="291"/>
    </location>
</feature>
<dbReference type="Proteomes" id="UP000429607">
    <property type="component" value="Unassembled WGS sequence"/>
</dbReference>
<name>A0A6A3GWW0_9STRA</name>
<keyword evidence="1" id="KW-0175">Coiled coil</keyword>
<evidence type="ECO:0000313" key="4">
    <source>
        <dbReference type="Proteomes" id="UP000429607"/>
    </source>
</evidence>
<protein>
    <submittedName>
        <fullName evidence="3">Uncharacterized protein</fullName>
    </submittedName>
</protein>
<organism evidence="3 4">
    <name type="scientific">Phytophthora rubi</name>
    <dbReference type="NCBI Taxonomy" id="129364"/>
    <lineage>
        <taxon>Eukaryota</taxon>
        <taxon>Sar</taxon>
        <taxon>Stramenopiles</taxon>
        <taxon>Oomycota</taxon>
        <taxon>Peronosporomycetes</taxon>
        <taxon>Peronosporales</taxon>
        <taxon>Peronosporaceae</taxon>
        <taxon>Phytophthora</taxon>
    </lineage>
</organism>
<feature type="region of interest" description="Disordered" evidence="2">
    <location>
        <begin position="383"/>
        <end position="402"/>
    </location>
</feature>